<dbReference type="KEGG" id="pprf:DPRO_3747"/>
<dbReference type="InterPro" id="IPR036890">
    <property type="entry name" value="HATPase_C_sf"/>
</dbReference>
<dbReference type="Proteomes" id="UP000219215">
    <property type="component" value="Chromosome DPRO"/>
</dbReference>
<proteinExistence type="predicted"/>
<dbReference type="OrthoDB" id="9792240at2"/>
<reference evidence="4" key="1">
    <citation type="submission" date="2017-09" db="EMBL/GenBank/DDBJ databases">
        <authorList>
            <person name="Regsiter A."/>
            <person name="William W."/>
        </authorList>
    </citation>
    <scope>NUCLEOTIDE SEQUENCE [LARGE SCALE GENOMIC DNA]</scope>
    <source>
        <strain evidence="4">500-1</strain>
    </source>
</reference>
<dbReference type="InterPro" id="IPR003594">
    <property type="entry name" value="HATPase_dom"/>
</dbReference>
<evidence type="ECO:0000313" key="3">
    <source>
        <dbReference type="EMBL" id="SOB60664.1"/>
    </source>
</evidence>
<dbReference type="CDD" id="cd16936">
    <property type="entry name" value="HATPase_RsbW-like"/>
    <property type="match status" value="1"/>
</dbReference>
<gene>
    <name evidence="3" type="ORF">DPRO_3747</name>
</gene>
<dbReference type="Pfam" id="PF13581">
    <property type="entry name" value="HATPase_c_2"/>
    <property type="match status" value="1"/>
</dbReference>
<evidence type="ECO:0000259" key="2">
    <source>
        <dbReference type="PROSITE" id="PS51186"/>
    </source>
</evidence>
<evidence type="ECO:0000256" key="1">
    <source>
        <dbReference type="ARBA" id="ARBA00022527"/>
    </source>
</evidence>
<dbReference type="PANTHER" id="PTHR35526">
    <property type="entry name" value="ANTI-SIGMA-F FACTOR RSBW-RELATED"/>
    <property type="match status" value="1"/>
</dbReference>
<dbReference type="InterPro" id="IPR050267">
    <property type="entry name" value="Anti-sigma-factor_SerPK"/>
</dbReference>
<dbReference type="AlphaFoldDB" id="A0A2C8FE07"/>
<dbReference type="InterPro" id="IPR000182">
    <property type="entry name" value="GNAT_dom"/>
</dbReference>
<dbReference type="EMBL" id="LT907975">
    <property type="protein sequence ID" value="SOB60664.1"/>
    <property type="molecule type" value="Genomic_DNA"/>
</dbReference>
<dbReference type="RefSeq" id="WP_097013357.1">
    <property type="nucleotide sequence ID" value="NZ_LT907975.1"/>
</dbReference>
<dbReference type="InterPro" id="IPR016181">
    <property type="entry name" value="Acyl_CoA_acyltransferase"/>
</dbReference>
<dbReference type="SUPFAM" id="SSF55729">
    <property type="entry name" value="Acyl-CoA N-acyltransferases (Nat)"/>
    <property type="match status" value="1"/>
</dbReference>
<dbReference type="GO" id="GO:0016747">
    <property type="term" value="F:acyltransferase activity, transferring groups other than amino-acyl groups"/>
    <property type="evidence" value="ECO:0007669"/>
    <property type="project" value="InterPro"/>
</dbReference>
<dbReference type="PROSITE" id="PS51186">
    <property type="entry name" value="GNAT"/>
    <property type="match status" value="1"/>
</dbReference>
<evidence type="ECO:0000313" key="4">
    <source>
        <dbReference type="Proteomes" id="UP000219215"/>
    </source>
</evidence>
<dbReference type="Gene3D" id="3.40.630.30">
    <property type="match status" value="1"/>
</dbReference>
<protein>
    <recommendedName>
        <fullName evidence="2">N-acetyltransferase domain-containing protein</fullName>
    </recommendedName>
</protein>
<sequence>MNALDTPVRFFLAQLSLPVRKIMVRTAISCAEQVAETLSYGKEETYSVTLAVDEAFCNAVDHFSGDIKGDERIHIEFYVEGDSLVISIREKGIPFDHSGSERFTPGDPKSANQPGLGSLLMQNAMDTVELFVHGREGKEVRLTKKIRYGVLPEELVDTKPVARRRKRPTVKEPEIRLVREKELAEVSRLAWRCYGFTQEAFIYDLEQLKEKVKKGEFKSVVGVDPESGQMIGHAGLKYHDPSALVPELGLAFVDPAYRSPGLPLKMAQLLFDMAQAEGSKGIFDCSVTTHTFSQKGMQQMGSRPCCLMLGIAASGMQAKELATSKQEKGSVMNHYFAFDRSPDTVYIPAHHQPMVAEIYDWMEVPREFGPVETQPPTGESAISVFPLPDELNVAFIIVHSIGGDTVKDVSEGLRRCRSDRMDAVYAFLPAGDKACPHLVEECERMGFFFAGIMPHIHDGQDRILLQHVSVPLNMDAIRVYGDMSRQLFAYIRQEEQRVQGVR</sequence>
<keyword evidence="4" id="KW-1185">Reference proteome</keyword>
<dbReference type="GO" id="GO:0004674">
    <property type="term" value="F:protein serine/threonine kinase activity"/>
    <property type="evidence" value="ECO:0007669"/>
    <property type="project" value="UniProtKB-KW"/>
</dbReference>
<accession>A0A2C8FE07</accession>
<name>A0A2C8FE07_9BACT</name>
<organism evidence="3 4">
    <name type="scientific">Pseudodesulfovibrio profundus</name>
    <dbReference type="NCBI Taxonomy" id="57320"/>
    <lineage>
        <taxon>Bacteria</taxon>
        <taxon>Pseudomonadati</taxon>
        <taxon>Thermodesulfobacteriota</taxon>
        <taxon>Desulfovibrionia</taxon>
        <taxon>Desulfovibrionales</taxon>
        <taxon>Desulfovibrionaceae</taxon>
    </lineage>
</organism>
<keyword evidence="1" id="KW-0418">Kinase</keyword>
<dbReference type="PANTHER" id="PTHR35526:SF3">
    <property type="entry name" value="ANTI-SIGMA-F FACTOR RSBW"/>
    <property type="match status" value="1"/>
</dbReference>
<dbReference type="Gene3D" id="3.30.565.10">
    <property type="entry name" value="Histidine kinase-like ATPase, C-terminal domain"/>
    <property type="match status" value="1"/>
</dbReference>
<dbReference type="SUPFAM" id="SSF55874">
    <property type="entry name" value="ATPase domain of HSP90 chaperone/DNA topoisomerase II/histidine kinase"/>
    <property type="match status" value="1"/>
</dbReference>
<keyword evidence="1" id="KW-0808">Transferase</keyword>
<feature type="domain" description="N-acetyltransferase" evidence="2">
    <location>
        <begin position="173"/>
        <end position="326"/>
    </location>
</feature>
<keyword evidence="1" id="KW-0723">Serine/threonine-protein kinase</keyword>